<protein>
    <submittedName>
        <fullName evidence="1">Uncharacterized protein</fullName>
    </submittedName>
</protein>
<name>A0ABQ6LP58_9RHOB</name>
<keyword evidence="2" id="KW-1185">Reference proteome</keyword>
<organism evidence="1 2">
    <name type="scientific">Paralimibaculum aggregatum</name>
    <dbReference type="NCBI Taxonomy" id="3036245"/>
    <lineage>
        <taxon>Bacteria</taxon>
        <taxon>Pseudomonadati</taxon>
        <taxon>Pseudomonadota</taxon>
        <taxon>Alphaproteobacteria</taxon>
        <taxon>Rhodobacterales</taxon>
        <taxon>Paracoccaceae</taxon>
        <taxon>Paralimibaculum</taxon>
    </lineage>
</organism>
<reference evidence="1 2" key="1">
    <citation type="submission" date="2023-04" db="EMBL/GenBank/DDBJ databases">
        <title>Marinoamorphus aggregata gen. nov., sp. Nov., isolate from tissue of brittle star Ophioplocus japonicus.</title>
        <authorList>
            <person name="Kawano K."/>
            <person name="Sawayama S."/>
            <person name="Nakagawa S."/>
        </authorList>
    </citation>
    <scope>NUCLEOTIDE SEQUENCE [LARGE SCALE GENOMIC DNA]</scope>
    <source>
        <strain evidence="1 2">NKW23</strain>
    </source>
</reference>
<accession>A0ABQ6LP58</accession>
<dbReference type="EMBL" id="BSYI01000007">
    <property type="protein sequence ID" value="GMG82060.1"/>
    <property type="molecule type" value="Genomic_DNA"/>
</dbReference>
<comment type="caution">
    <text evidence="1">The sequence shown here is derived from an EMBL/GenBank/DDBJ whole genome shotgun (WGS) entry which is preliminary data.</text>
</comment>
<dbReference type="Proteomes" id="UP001239909">
    <property type="component" value="Unassembled WGS sequence"/>
</dbReference>
<evidence type="ECO:0000313" key="2">
    <source>
        <dbReference type="Proteomes" id="UP001239909"/>
    </source>
</evidence>
<evidence type="ECO:0000313" key="1">
    <source>
        <dbReference type="EMBL" id="GMG82060.1"/>
    </source>
</evidence>
<sequence>MEAEWARTVEGKLELDGFIEALHKAAAPIGVSSLEWEIRRGSFLSDEITYKFDVSDDRDEVRAFYARPVASAYVVIALFPAEVREIIALVHINFDGKRTRIRVESPSLRVLERLRAAMG</sequence>
<gene>
    <name evidence="1" type="ORF">LNKW23_12730</name>
</gene>
<proteinExistence type="predicted"/>
<dbReference type="RefSeq" id="WP_285670805.1">
    <property type="nucleotide sequence ID" value="NZ_BSYI01000007.1"/>
</dbReference>